<feature type="transmembrane region" description="Helical" evidence="1">
    <location>
        <begin position="21"/>
        <end position="42"/>
    </location>
</feature>
<dbReference type="EMBL" id="JBHUHO010000016">
    <property type="protein sequence ID" value="MFD2115392.1"/>
    <property type="molecule type" value="Genomic_DNA"/>
</dbReference>
<keyword evidence="1" id="KW-0472">Membrane</keyword>
<dbReference type="PANTHER" id="PTHR34351:SF2">
    <property type="entry name" value="DUF58 DOMAIN-CONTAINING PROTEIN"/>
    <property type="match status" value="1"/>
</dbReference>
<organism evidence="2 3">
    <name type="scientific">Paenibacillus yanchengensis</name>
    <dbReference type="NCBI Taxonomy" id="2035833"/>
    <lineage>
        <taxon>Bacteria</taxon>
        <taxon>Bacillati</taxon>
        <taxon>Bacillota</taxon>
        <taxon>Bacilli</taxon>
        <taxon>Bacillales</taxon>
        <taxon>Paenibacillaceae</taxon>
        <taxon>Paenibacillus</taxon>
    </lineage>
</organism>
<evidence type="ECO:0000313" key="3">
    <source>
        <dbReference type="Proteomes" id="UP001597362"/>
    </source>
</evidence>
<dbReference type="PANTHER" id="PTHR34351">
    <property type="entry name" value="SLR1927 PROTEIN-RELATED"/>
    <property type="match status" value="1"/>
</dbReference>
<evidence type="ECO:0000256" key="1">
    <source>
        <dbReference type="SAM" id="Phobius"/>
    </source>
</evidence>
<name>A0ABW4YI97_9BACL</name>
<keyword evidence="3" id="KW-1185">Reference proteome</keyword>
<accession>A0ABW4YI97</accession>
<sequence length="469" mass="54130">MSRTKRRLPIHKMRPSKRPLRSRYLIWSGIIVIWSVSLYVIVKQQQLALAWLLFVTCSVLVVVSGLFPAIAAMQLRATREIEITYTDHGLNGMQQHDHHATASSAICIATISMKQRFKQGGLWLMIEEKLTNESATSPMLREHLQTLFLPLKMEKQWKLTQHWPALSRGEYRFAPLTVYVGDWLGLTVWKRQLHPAATFLVMPAPLTEWSEQLSIVSWQRALQVTRQKVPLQGQQSMQSTSSRSSGGGTEYRAYTAGDRLFSINMHMLARGQGLYTKQSEQLEQTQRCYILDLYDERQKEHASDKALLIADRLLNQKMAWLLQHIRSSVQQAETAIVILPERQWMVSPSNEIFGELDSSDEPSYIQQQLAKVKLERQQVSATSWLKLYDSLWIHHDFDQLVQIVHVYTSEITVTARWKIVADQLAVDDIQLHLHVVMLSDEWTDAVENHWTKLQDVCGNMDVSWLFVSN</sequence>
<dbReference type="RefSeq" id="WP_377770505.1">
    <property type="nucleotide sequence ID" value="NZ_JBHUHO010000016.1"/>
</dbReference>
<keyword evidence="1" id="KW-1133">Transmembrane helix</keyword>
<protein>
    <submittedName>
        <fullName evidence="2">DUF58 domain-containing protein</fullName>
    </submittedName>
</protein>
<evidence type="ECO:0000313" key="2">
    <source>
        <dbReference type="EMBL" id="MFD2115392.1"/>
    </source>
</evidence>
<gene>
    <name evidence="2" type="ORF">ACFSJH_06545</name>
</gene>
<feature type="transmembrane region" description="Helical" evidence="1">
    <location>
        <begin position="48"/>
        <end position="71"/>
    </location>
</feature>
<keyword evidence="1" id="KW-0812">Transmembrane</keyword>
<dbReference type="Proteomes" id="UP001597362">
    <property type="component" value="Unassembled WGS sequence"/>
</dbReference>
<proteinExistence type="predicted"/>
<reference evidence="3" key="1">
    <citation type="journal article" date="2019" name="Int. J. Syst. Evol. Microbiol.">
        <title>The Global Catalogue of Microorganisms (GCM) 10K type strain sequencing project: providing services to taxonomists for standard genome sequencing and annotation.</title>
        <authorList>
            <consortium name="The Broad Institute Genomics Platform"/>
            <consortium name="The Broad Institute Genome Sequencing Center for Infectious Disease"/>
            <person name="Wu L."/>
            <person name="Ma J."/>
        </authorList>
    </citation>
    <scope>NUCLEOTIDE SEQUENCE [LARGE SCALE GENOMIC DNA]</scope>
    <source>
        <strain evidence="3">GH52</strain>
    </source>
</reference>
<comment type="caution">
    <text evidence="2">The sequence shown here is derived from an EMBL/GenBank/DDBJ whole genome shotgun (WGS) entry which is preliminary data.</text>
</comment>